<dbReference type="SUPFAM" id="SSF53474">
    <property type="entry name" value="alpha/beta-Hydrolases"/>
    <property type="match status" value="1"/>
</dbReference>
<dbReference type="OrthoDB" id="8564128at2"/>
<protein>
    <submittedName>
        <fullName evidence="4">Dipeptidyl aminopeptidase</fullName>
    </submittedName>
</protein>
<evidence type="ECO:0000256" key="2">
    <source>
        <dbReference type="SAM" id="SignalP"/>
    </source>
</evidence>
<evidence type="ECO:0000313" key="4">
    <source>
        <dbReference type="EMBL" id="TKC86056.1"/>
    </source>
</evidence>
<dbReference type="InterPro" id="IPR000383">
    <property type="entry name" value="Xaa-Pro-like_dom"/>
</dbReference>
<dbReference type="GO" id="GO:0052689">
    <property type="term" value="F:carboxylic ester hydrolase activity"/>
    <property type="evidence" value="ECO:0007669"/>
    <property type="project" value="UniProtKB-ARBA"/>
</dbReference>
<keyword evidence="4" id="KW-0645">Protease</keyword>
<feature type="domain" description="Xaa-Pro dipeptidyl-peptidase-like" evidence="3">
    <location>
        <begin position="66"/>
        <end position="207"/>
    </location>
</feature>
<dbReference type="PANTHER" id="PTHR22946">
    <property type="entry name" value="DIENELACTONE HYDROLASE DOMAIN-CONTAINING PROTEIN-RELATED"/>
    <property type="match status" value="1"/>
</dbReference>
<dbReference type="InterPro" id="IPR029058">
    <property type="entry name" value="AB_hydrolase_fold"/>
</dbReference>
<sequence length="315" mass="33308">MVSTVRNTFARLLLGSVLVLALGSSYPPYSVAAEASASAQNLSPADIKPEIVSIVVPGAGAFGGDIAMHTEVYKPAGTGPFPTLIFSHGRSSDGLERARLEHPIPKGHVRYWLMKGFAIVAPVRVGYGETGGPDRENSGARFDSFGNCTSRPEFREVAKATAQATLAAVNWAREQPWADKNRILLEGASVGGLATVATAASRPPGVVGYINFSGGAGGLPERAPDHSCGPDEMKAVMAELGATATIPGLWLYAANDHFWGPDAPRKWYDAFEAGGSPAEFVNAGELSGRDGHFLLNYGGKMWSVPVDRFVKQFGF</sequence>
<keyword evidence="2" id="KW-0732">Signal</keyword>
<accession>A0A4U1HZY1</accession>
<comment type="caution">
    <text evidence="4">The sequence shown here is derived from an EMBL/GenBank/DDBJ whole genome shotgun (WGS) entry which is preliminary data.</text>
</comment>
<dbReference type="GO" id="GO:0004177">
    <property type="term" value="F:aminopeptidase activity"/>
    <property type="evidence" value="ECO:0007669"/>
    <property type="project" value="UniProtKB-KW"/>
</dbReference>
<evidence type="ECO:0000256" key="1">
    <source>
        <dbReference type="ARBA" id="ARBA00022801"/>
    </source>
</evidence>
<dbReference type="AlphaFoldDB" id="A0A4U1HZY1"/>
<dbReference type="Proteomes" id="UP000305539">
    <property type="component" value="Unassembled WGS sequence"/>
</dbReference>
<dbReference type="EMBL" id="SWJE01000012">
    <property type="protein sequence ID" value="TKC86056.1"/>
    <property type="molecule type" value="Genomic_DNA"/>
</dbReference>
<evidence type="ECO:0000313" key="5">
    <source>
        <dbReference type="Proteomes" id="UP000305539"/>
    </source>
</evidence>
<proteinExistence type="predicted"/>
<evidence type="ECO:0000259" key="3">
    <source>
        <dbReference type="Pfam" id="PF02129"/>
    </source>
</evidence>
<gene>
    <name evidence="4" type="ORF">FAZ69_21835</name>
</gene>
<keyword evidence="4" id="KW-0031">Aminopeptidase</keyword>
<dbReference type="PANTHER" id="PTHR22946:SF9">
    <property type="entry name" value="POLYKETIDE TRANSFERASE AF380"/>
    <property type="match status" value="1"/>
</dbReference>
<dbReference type="Gene3D" id="3.40.50.1820">
    <property type="entry name" value="alpha/beta hydrolase"/>
    <property type="match status" value="1"/>
</dbReference>
<keyword evidence="1" id="KW-0378">Hydrolase</keyword>
<organism evidence="4 5">
    <name type="scientific">Trinickia terrae</name>
    <dbReference type="NCBI Taxonomy" id="2571161"/>
    <lineage>
        <taxon>Bacteria</taxon>
        <taxon>Pseudomonadati</taxon>
        <taxon>Pseudomonadota</taxon>
        <taxon>Betaproteobacteria</taxon>
        <taxon>Burkholderiales</taxon>
        <taxon>Burkholderiaceae</taxon>
        <taxon>Trinickia</taxon>
    </lineage>
</organism>
<dbReference type="InterPro" id="IPR050261">
    <property type="entry name" value="FrsA_esterase"/>
</dbReference>
<feature type="chain" id="PRO_5021007333" evidence="2">
    <location>
        <begin position="33"/>
        <end position="315"/>
    </location>
</feature>
<dbReference type="Pfam" id="PF02129">
    <property type="entry name" value="Peptidase_S15"/>
    <property type="match status" value="1"/>
</dbReference>
<feature type="signal peptide" evidence="2">
    <location>
        <begin position="1"/>
        <end position="32"/>
    </location>
</feature>
<reference evidence="4 5" key="1">
    <citation type="submission" date="2019-04" db="EMBL/GenBank/DDBJ databases">
        <title>Trinickia sp. 7GSK02, isolated from subtropical forest soil.</title>
        <authorList>
            <person name="Gao Z.-H."/>
            <person name="Qiu L.-H."/>
        </authorList>
    </citation>
    <scope>NUCLEOTIDE SEQUENCE [LARGE SCALE GENOMIC DNA]</scope>
    <source>
        <strain evidence="4 5">7GSK02</strain>
    </source>
</reference>
<keyword evidence="5" id="KW-1185">Reference proteome</keyword>
<name>A0A4U1HZY1_9BURK</name>